<comment type="caution">
    <text evidence="1">The sequence shown here is derived from an EMBL/GenBank/DDBJ whole genome shotgun (WGS) entry which is preliminary data.</text>
</comment>
<sequence length="114" mass="12387">MATTERSLNPHAIDLGLNDNSYPLTGFRQIGVELTGFSLYIRNVFQVASDLGADDVGFYIVGGVVDPQFVLAGWLGDQVVKSHPSSQISDEMASELIQAIHDIHNRARQDAASE</sequence>
<name>A0ABV6B2V8_9DEIO</name>
<reference evidence="1 2" key="1">
    <citation type="submission" date="2024-09" db="EMBL/GenBank/DDBJ databases">
        <authorList>
            <person name="Sun Q."/>
            <person name="Mori K."/>
        </authorList>
    </citation>
    <scope>NUCLEOTIDE SEQUENCE [LARGE SCALE GENOMIC DNA]</scope>
    <source>
        <strain evidence="1 2">JCM 13503</strain>
    </source>
</reference>
<dbReference type="RefSeq" id="WP_380014180.1">
    <property type="nucleotide sequence ID" value="NZ_JBHLYR010000059.1"/>
</dbReference>
<evidence type="ECO:0000313" key="1">
    <source>
        <dbReference type="EMBL" id="MFB9994089.1"/>
    </source>
</evidence>
<dbReference type="Proteomes" id="UP001589733">
    <property type="component" value="Unassembled WGS sequence"/>
</dbReference>
<proteinExistence type="predicted"/>
<protein>
    <submittedName>
        <fullName evidence="1">Uncharacterized protein</fullName>
    </submittedName>
</protein>
<keyword evidence="2" id="KW-1185">Reference proteome</keyword>
<accession>A0ABV6B2V8</accession>
<gene>
    <name evidence="1" type="ORF">ACFFLM_19200</name>
</gene>
<organism evidence="1 2">
    <name type="scientific">Deinococcus oregonensis</name>
    <dbReference type="NCBI Taxonomy" id="1805970"/>
    <lineage>
        <taxon>Bacteria</taxon>
        <taxon>Thermotogati</taxon>
        <taxon>Deinococcota</taxon>
        <taxon>Deinococci</taxon>
        <taxon>Deinococcales</taxon>
        <taxon>Deinococcaceae</taxon>
        <taxon>Deinococcus</taxon>
    </lineage>
</organism>
<dbReference type="EMBL" id="JBHLYR010000059">
    <property type="protein sequence ID" value="MFB9994089.1"/>
    <property type="molecule type" value="Genomic_DNA"/>
</dbReference>
<evidence type="ECO:0000313" key="2">
    <source>
        <dbReference type="Proteomes" id="UP001589733"/>
    </source>
</evidence>